<dbReference type="SUPFAM" id="SSF143422">
    <property type="entry name" value="Transposase IS200-like"/>
    <property type="match status" value="1"/>
</dbReference>
<feature type="non-terminal residue" evidence="2">
    <location>
        <position position="1"/>
    </location>
</feature>
<protein>
    <submittedName>
        <fullName evidence="2">Protein containing DUF1568</fullName>
    </submittedName>
</protein>
<gene>
    <name evidence="2" type="ORF">B1A_15940</name>
</gene>
<dbReference type="InterPro" id="IPR036515">
    <property type="entry name" value="Transposase_17_sf"/>
</dbReference>
<evidence type="ECO:0000313" key="2">
    <source>
        <dbReference type="EMBL" id="EQD42389.1"/>
    </source>
</evidence>
<dbReference type="InterPro" id="IPR002686">
    <property type="entry name" value="Transposase_17"/>
</dbReference>
<organism evidence="2">
    <name type="scientific">mine drainage metagenome</name>
    <dbReference type="NCBI Taxonomy" id="410659"/>
    <lineage>
        <taxon>unclassified sequences</taxon>
        <taxon>metagenomes</taxon>
        <taxon>ecological metagenomes</taxon>
    </lineage>
</organism>
<dbReference type="GO" id="GO:0004803">
    <property type="term" value="F:transposase activity"/>
    <property type="evidence" value="ECO:0007669"/>
    <property type="project" value="InterPro"/>
</dbReference>
<dbReference type="PANTHER" id="PTHR34322">
    <property type="entry name" value="TRANSPOSASE, Y1_TNP DOMAIN-CONTAINING"/>
    <property type="match status" value="1"/>
</dbReference>
<sequence>SCGCAVHAYVLMTNHVHLLLTPVRADSVGRLFQSLGRHYVRYVNHTYQRRGGLWEGRYKCNVIESQAYLLSCMRYIELNPVRAGMVDHPIKYRWSSFAANAFGVSNAVLTPQADYVALGRLPADRQSAYRDLFDAEPDSGELVLLRSALQTGTPLGNEKFKAEIEATLNLR</sequence>
<dbReference type="AlphaFoldDB" id="T1ANW0"/>
<reference evidence="2" key="2">
    <citation type="journal article" date="2014" name="ISME J.">
        <title>Microbial stratification in low pH oxic and suboxic macroscopic growths along an acid mine drainage.</title>
        <authorList>
            <person name="Mendez-Garcia C."/>
            <person name="Mesa V."/>
            <person name="Sprenger R.R."/>
            <person name="Richter M."/>
            <person name="Diez M.S."/>
            <person name="Solano J."/>
            <person name="Bargiela R."/>
            <person name="Golyshina O.V."/>
            <person name="Manteca A."/>
            <person name="Ramos J.L."/>
            <person name="Gallego J.R."/>
            <person name="Llorente I."/>
            <person name="Martins Dos Santos V.A."/>
            <person name="Jensen O.N."/>
            <person name="Pelaez A.I."/>
            <person name="Sanchez J."/>
            <person name="Ferrer M."/>
        </authorList>
    </citation>
    <scope>NUCLEOTIDE SEQUENCE</scope>
</reference>
<reference evidence="2" key="1">
    <citation type="submission" date="2013-08" db="EMBL/GenBank/DDBJ databases">
        <authorList>
            <person name="Mendez C."/>
            <person name="Richter M."/>
            <person name="Ferrer M."/>
            <person name="Sanchez J."/>
        </authorList>
    </citation>
    <scope>NUCLEOTIDE SEQUENCE</scope>
</reference>
<dbReference type="GO" id="GO:0003677">
    <property type="term" value="F:DNA binding"/>
    <property type="evidence" value="ECO:0007669"/>
    <property type="project" value="InterPro"/>
</dbReference>
<dbReference type="PANTHER" id="PTHR34322:SF2">
    <property type="entry name" value="TRANSPOSASE IS200-LIKE DOMAIN-CONTAINING PROTEIN"/>
    <property type="match status" value="1"/>
</dbReference>
<name>T1ANW0_9ZZZZ</name>
<dbReference type="GO" id="GO:0006313">
    <property type="term" value="P:DNA transposition"/>
    <property type="evidence" value="ECO:0007669"/>
    <property type="project" value="InterPro"/>
</dbReference>
<feature type="non-terminal residue" evidence="2">
    <location>
        <position position="171"/>
    </location>
</feature>
<accession>T1ANW0</accession>
<dbReference type="SMART" id="SM01321">
    <property type="entry name" value="Y1_Tnp"/>
    <property type="match status" value="1"/>
</dbReference>
<feature type="domain" description="Transposase IS200-like" evidence="1">
    <location>
        <begin position="2"/>
        <end position="79"/>
    </location>
</feature>
<evidence type="ECO:0000259" key="1">
    <source>
        <dbReference type="SMART" id="SM01321"/>
    </source>
</evidence>
<comment type="caution">
    <text evidence="2">The sequence shown here is derived from an EMBL/GenBank/DDBJ whole genome shotgun (WGS) entry which is preliminary data.</text>
</comment>
<proteinExistence type="predicted"/>
<dbReference type="Pfam" id="PF01797">
    <property type="entry name" value="Y1_Tnp"/>
    <property type="match status" value="1"/>
</dbReference>
<dbReference type="Gene3D" id="3.30.70.1290">
    <property type="entry name" value="Transposase IS200-like"/>
    <property type="match status" value="1"/>
</dbReference>
<dbReference type="EMBL" id="AUZX01011705">
    <property type="protein sequence ID" value="EQD42389.1"/>
    <property type="molecule type" value="Genomic_DNA"/>
</dbReference>